<keyword evidence="2" id="KW-0812">Transmembrane</keyword>
<evidence type="ECO:0000313" key="4">
    <source>
        <dbReference type="Proteomes" id="UP001144352"/>
    </source>
</evidence>
<protein>
    <submittedName>
        <fullName evidence="3">Uncharacterized protein</fullName>
    </submittedName>
</protein>
<feature type="compositionally biased region" description="Low complexity" evidence="1">
    <location>
        <begin position="51"/>
        <end position="72"/>
    </location>
</feature>
<keyword evidence="2" id="KW-1133">Transmembrane helix</keyword>
<reference evidence="3" key="1">
    <citation type="submission" date="2022-12" db="EMBL/GenBank/DDBJ databases">
        <title>Reference genome sequencing for broad-spectrum identification of bacterial and archaeal isolates by mass spectrometry.</title>
        <authorList>
            <person name="Sekiguchi Y."/>
            <person name="Tourlousse D.M."/>
        </authorList>
    </citation>
    <scope>NUCLEOTIDE SEQUENCE</scope>
    <source>
        <strain evidence="3">H2</strain>
    </source>
</reference>
<proteinExistence type="predicted"/>
<evidence type="ECO:0000256" key="1">
    <source>
        <dbReference type="SAM" id="MobiDB-lite"/>
    </source>
</evidence>
<gene>
    <name evidence="3" type="ORF">GHYDROH2_13320</name>
</gene>
<feature type="region of interest" description="Disordered" evidence="1">
    <location>
        <begin position="39"/>
        <end position="72"/>
    </location>
</feature>
<keyword evidence="4" id="KW-1185">Reference proteome</keyword>
<sequence length="72" mass="7614">MEPIVVFGVGLVAWGTYICVVDMIRDRAPTRIVKREKSPAKAVVRGRRRSAAAPGRGGAAAARWPVPAEGSA</sequence>
<dbReference type="EMBL" id="BSDS01000001">
    <property type="protein sequence ID" value="GLI37831.1"/>
    <property type="molecule type" value="Genomic_DNA"/>
</dbReference>
<name>A0A9W6LCW4_9BACT</name>
<organism evidence="3 4">
    <name type="scientific">Geobacter hydrogenophilus</name>
    <dbReference type="NCBI Taxonomy" id="40983"/>
    <lineage>
        <taxon>Bacteria</taxon>
        <taxon>Pseudomonadati</taxon>
        <taxon>Thermodesulfobacteriota</taxon>
        <taxon>Desulfuromonadia</taxon>
        <taxon>Geobacterales</taxon>
        <taxon>Geobacteraceae</taxon>
        <taxon>Geobacter</taxon>
    </lineage>
</organism>
<feature type="transmembrane region" description="Helical" evidence="2">
    <location>
        <begin position="6"/>
        <end position="24"/>
    </location>
</feature>
<evidence type="ECO:0000313" key="3">
    <source>
        <dbReference type="EMBL" id="GLI37831.1"/>
    </source>
</evidence>
<accession>A0A9W6LCW4</accession>
<comment type="caution">
    <text evidence="3">The sequence shown here is derived from an EMBL/GenBank/DDBJ whole genome shotgun (WGS) entry which is preliminary data.</text>
</comment>
<dbReference type="AlphaFoldDB" id="A0A9W6LCW4"/>
<keyword evidence="2" id="KW-0472">Membrane</keyword>
<dbReference type="Proteomes" id="UP001144352">
    <property type="component" value="Unassembled WGS sequence"/>
</dbReference>
<evidence type="ECO:0000256" key="2">
    <source>
        <dbReference type="SAM" id="Phobius"/>
    </source>
</evidence>